<keyword evidence="5" id="KW-0812">Transmembrane</keyword>
<dbReference type="FunCoup" id="F0ZK22">
    <property type="interactions" value="937"/>
</dbReference>
<evidence type="ECO:0008006" key="8">
    <source>
        <dbReference type="Google" id="ProtNLM"/>
    </source>
</evidence>
<keyword evidence="5" id="KW-1133">Transmembrane helix</keyword>
<dbReference type="OrthoDB" id="10594450at2759"/>
<proteinExistence type="predicted"/>
<dbReference type="CDD" id="cd00603">
    <property type="entry name" value="IPT_PCSR"/>
    <property type="match status" value="1"/>
</dbReference>
<dbReference type="eggNOG" id="ENOG502RHQ0">
    <property type="taxonomic scope" value="Eukaryota"/>
</dbReference>
<evidence type="ECO:0000256" key="2">
    <source>
        <dbReference type="ARBA" id="ARBA00022729"/>
    </source>
</evidence>
<name>F0ZK22_DICPU</name>
<feature type="transmembrane region" description="Helical" evidence="5">
    <location>
        <begin position="311"/>
        <end position="335"/>
    </location>
</feature>
<dbReference type="PANTHER" id="PTHR31341">
    <property type="entry name" value="IPT/TIG DOMAIN-CONTAINING PROTEIN-RELATED-RELATED"/>
    <property type="match status" value="1"/>
</dbReference>
<dbReference type="InterPro" id="IPR013783">
    <property type="entry name" value="Ig-like_fold"/>
</dbReference>
<keyword evidence="2" id="KW-0732">Signal</keyword>
<dbReference type="KEGG" id="dpp:DICPUDRAFT_78609"/>
<dbReference type="GO" id="GO:0016020">
    <property type="term" value="C:membrane"/>
    <property type="evidence" value="ECO:0007669"/>
    <property type="project" value="UniProtKB-SubCell"/>
</dbReference>
<dbReference type="AlphaFoldDB" id="F0ZK22"/>
<dbReference type="VEuPathDB" id="AmoebaDB:DICPUDRAFT_78609"/>
<protein>
    <recommendedName>
        <fullName evidence="8">IPT/TIG domain-containing protein</fullName>
    </recommendedName>
</protein>
<evidence type="ECO:0000256" key="4">
    <source>
        <dbReference type="ARBA" id="ARBA00023180"/>
    </source>
</evidence>
<evidence type="ECO:0000256" key="5">
    <source>
        <dbReference type="SAM" id="Phobius"/>
    </source>
</evidence>
<evidence type="ECO:0000256" key="3">
    <source>
        <dbReference type="ARBA" id="ARBA00023136"/>
    </source>
</evidence>
<dbReference type="PANTHER" id="PTHR31341:SF12">
    <property type="entry name" value="IPT_TIG DOMAIN-CONTAINING PROTEIN"/>
    <property type="match status" value="1"/>
</dbReference>
<dbReference type="Gene3D" id="2.60.40.10">
    <property type="entry name" value="Immunoglobulins"/>
    <property type="match status" value="1"/>
</dbReference>
<dbReference type="InterPro" id="IPR052014">
    <property type="entry name" value="Dictyostelium_Tiger"/>
</dbReference>
<comment type="subcellular location">
    <subcellularLocation>
        <location evidence="1">Membrane</location>
    </subcellularLocation>
</comment>
<dbReference type="GeneID" id="10500959"/>
<reference evidence="7" key="1">
    <citation type="journal article" date="2011" name="Genome Biol.">
        <title>Comparative genomics of the social amoebae Dictyostelium discoideum and Dictyostelium purpureum.</title>
        <authorList>
            <consortium name="US DOE Joint Genome Institute (JGI-PGF)"/>
            <person name="Sucgang R."/>
            <person name="Kuo A."/>
            <person name="Tian X."/>
            <person name="Salerno W."/>
            <person name="Parikh A."/>
            <person name="Feasley C.L."/>
            <person name="Dalin E."/>
            <person name="Tu H."/>
            <person name="Huang E."/>
            <person name="Barry K."/>
            <person name="Lindquist E."/>
            <person name="Shapiro H."/>
            <person name="Bruce D."/>
            <person name="Schmutz J."/>
            <person name="Salamov A."/>
            <person name="Fey P."/>
            <person name="Gaudet P."/>
            <person name="Anjard C."/>
            <person name="Babu M.M."/>
            <person name="Basu S."/>
            <person name="Bushmanova Y."/>
            <person name="van der Wel H."/>
            <person name="Katoh-Kurasawa M."/>
            <person name="Dinh C."/>
            <person name="Coutinho P.M."/>
            <person name="Saito T."/>
            <person name="Elias M."/>
            <person name="Schaap P."/>
            <person name="Kay R.R."/>
            <person name="Henrissat B."/>
            <person name="Eichinger L."/>
            <person name="Rivero F."/>
            <person name="Putnam N.H."/>
            <person name="West C.M."/>
            <person name="Loomis W.F."/>
            <person name="Chisholm R.L."/>
            <person name="Shaulsky G."/>
            <person name="Strassmann J.E."/>
            <person name="Queller D.C."/>
            <person name="Kuspa A."/>
            <person name="Grigoriev I.V."/>
        </authorList>
    </citation>
    <scope>NUCLEOTIDE SEQUENCE [LARGE SCALE GENOMIC DNA]</scope>
    <source>
        <strain evidence="7">QSDP1</strain>
    </source>
</reference>
<dbReference type="InParanoid" id="F0ZK22"/>
<evidence type="ECO:0000313" key="6">
    <source>
        <dbReference type="EMBL" id="EGC35714.1"/>
    </source>
</evidence>
<dbReference type="EMBL" id="GL871050">
    <property type="protein sequence ID" value="EGC35714.1"/>
    <property type="molecule type" value="Genomic_DNA"/>
</dbReference>
<keyword evidence="7" id="KW-1185">Reference proteome</keyword>
<sequence length="360" mass="41104">MFILSNCNEFDINKSNKSPIITSVESQLITEDSTPHLNVYVNGIFSQKKMNLTVFLNDEVIENIKYQHDNNKNNSSPDSVSFKLYREDIVPGNITLEYSDTEFKSNKMPLELDSITYRTQKPDVTGGVLTIIGNYYYVNYTAVPKVQIGKKECQVLQYDNAQIKCLVDSSFGSGDIIEIGNVYNYQNKTLEFQFKAPTIDRVLNVDRIQESVITIIGKNFNEKQLEELKIYVKEDSSNTQRDCSKAILITNSVIICNLNKSLSHTSKGDTLFLMLNNAKTPSADFNLMTIENQQDKTPNKESNDIIDSNKYLLLAIIIPTLVVFIFTIVLIIFIFKKRNQSSYFNLMSCNSNELQETSYY</sequence>
<dbReference type="Proteomes" id="UP000001064">
    <property type="component" value="Unassembled WGS sequence"/>
</dbReference>
<evidence type="ECO:0000313" key="7">
    <source>
        <dbReference type="Proteomes" id="UP000001064"/>
    </source>
</evidence>
<evidence type="ECO:0000256" key="1">
    <source>
        <dbReference type="ARBA" id="ARBA00004370"/>
    </source>
</evidence>
<dbReference type="OMA" id="NINCNLL"/>
<keyword evidence="3 5" id="KW-0472">Membrane</keyword>
<accession>F0ZK22</accession>
<dbReference type="RefSeq" id="XP_003287770.1">
    <property type="nucleotide sequence ID" value="XM_003287722.1"/>
</dbReference>
<organism evidence="6 7">
    <name type="scientific">Dictyostelium purpureum</name>
    <name type="common">Slime mold</name>
    <dbReference type="NCBI Taxonomy" id="5786"/>
    <lineage>
        <taxon>Eukaryota</taxon>
        <taxon>Amoebozoa</taxon>
        <taxon>Evosea</taxon>
        <taxon>Eumycetozoa</taxon>
        <taxon>Dictyostelia</taxon>
        <taxon>Dictyosteliales</taxon>
        <taxon>Dictyosteliaceae</taxon>
        <taxon>Dictyostelium</taxon>
    </lineage>
</organism>
<gene>
    <name evidence="6" type="ORF">DICPUDRAFT_78609</name>
</gene>
<keyword evidence="4" id="KW-0325">Glycoprotein</keyword>